<comment type="caution">
    <text evidence="1">The sequence shown here is derived from an EMBL/GenBank/DDBJ whole genome shotgun (WGS) entry which is preliminary data.</text>
</comment>
<evidence type="ECO:0008006" key="3">
    <source>
        <dbReference type="Google" id="ProtNLM"/>
    </source>
</evidence>
<feature type="non-terminal residue" evidence="1">
    <location>
        <position position="1"/>
    </location>
</feature>
<accession>A0AAW5RT02</accession>
<dbReference type="AlphaFoldDB" id="A0AAW5RT02"/>
<sequence>FHMDLQSINASLIRRRALRDFTPPLSQEIIKLLDGNEIITVEGLRKRVLQELQTYQHEIYGGEFNPADRFYQNDKRLSEKPATKIIAERLHHRLEPLGISVTIEHELKDENRSDFTATKMVSGQRRLLVTEVKGQWHRELYTAASAQLYERYSIHPDAEQQGIFLVIWFGVNEEVTGRKKHGIESAQMLKIDIEAKLPAELLGLIDVFVLDVSRA</sequence>
<proteinExistence type="predicted"/>
<dbReference type="EMBL" id="JAJVCY010000038">
    <property type="protein sequence ID" value="MCV3289957.1"/>
    <property type="molecule type" value="Genomic_DNA"/>
</dbReference>
<evidence type="ECO:0000313" key="1">
    <source>
        <dbReference type="EMBL" id="MCV3289957.1"/>
    </source>
</evidence>
<reference evidence="1" key="1">
    <citation type="submission" date="2022-01" db="EMBL/GenBank/DDBJ databases">
        <title>Comparison of Fish pathogen Aeromonas spp.</title>
        <authorList>
            <person name="Dubey S."/>
            <person name="Sorum H."/>
            <person name="Munangandu H.M."/>
        </authorList>
    </citation>
    <scope>NUCLEOTIDE SEQUENCE</scope>
    <source>
        <strain evidence="1">SD/21-15</strain>
    </source>
</reference>
<protein>
    <recommendedName>
        <fullName evidence="3">Restriction endonuclease</fullName>
    </recommendedName>
</protein>
<dbReference type="RefSeq" id="WP_263685771.1">
    <property type="nucleotide sequence ID" value="NZ_JAJVCY010000038.1"/>
</dbReference>
<organism evidence="1 2">
    <name type="scientific">Aeromonas media</name>
    <dbReference type="NCBI Taxonomy" id="651"/>
    <lineage>
        <taxon>Bacteria</taxon>
        <taxon>Pseudomonadati</taxon>
        <taxon>Pseudomonadota</taxon>
        <taxon>Gammaproteobacteria</taxon>
        <taxon>Aeromonadales</taxon>
        <taxon>Aeromonadaceae</taxon>
        <taxon>Aeromonas</taxon>
    </lineage>
</organism>
<name>A0AAW5RT02_AERME</name>
<dbReference type="Proteomes" id="UP001208651">
    <property type="component" value="Unassembled WGS sequence"/>
</dbReference>
<evidence type="ECO:0000313" key="2">
    <source>
        <dbReference type="Proteomes" id="UP001208651"/>
    </source>
</evidence>
<gene>
    <name evidence="1" type="ORF">LZT28_17155</name>
</gene>